<keyword evidence="6 15" id="KW-0813">Transport</keyword>
<comment type="function">
    <text evidence="1 15">Produces ATP from ADP in the presence of a proton gradient across the membrane.</text>
</comment>
<evidence type="ECO:0000313" key="19">
    <source>
        <dbReference type="EMBL" id="SDT10213.1"/>
    </source>
</evidence>
<dbReference type="InterPro" id="IPR036771">
    <property type="entry name" value="ATPsynth_dsu/esu_N"/>
</dbReference>
<dbReference type="GO" id="GO:0046933">
    <property type="term" value="F:proton-transporting ATP synthase activity, rotational mechanism"/>
    <property type="evidence" value="ECO:0007669"/>
    <property type="project" value="UniProtKB-UniRule"/>
</dbReference>
<evidence type="ECO:0000256" key="3">
    <source>
        <dbReference type="ARBA" id="ARBA00005712"/>
    </source>
</evidence>
<sequence>MAMTVHCDIVSAEEQLFSGLVEMVVAHGNQGDLGILMGHAPLLTDLKPGPVRVIKQGGEQEVFYISGGFLEVQPNMVKVLADTAIRAADLDEAAAIEAQKAAEKALSEKGAEFDYSTASARLAEAAAQLRTIQELRKKYGGPMH</sequence>
<evidence type="ECO:0000256" key="10">
    <source>
        <dbReference type="ARBA" id="ARBA00023136"/>
    </source>
</evidence>
<keyword evidence="10 15" id="KW-0472">Membrane</keyword>
<dbReference type="GO" id="GO:0005886">
    <property type="term" value="C:plasma membrane"/>
    <property type="evidence" value="ECO:0007669"/>
    <property type="project" value="UniProtKB-SubCell"/>
</dbReference>
<gene>
    <name evidence="15" type="primary">atpC</name>
    <name evidence="19" type="ORF">SAMN05216221_3475</name>
</gene>
<dbReference type="Pfam" id="PF00401">
    <property type="entry name" value="ATP-synt_DE"/>
    <property type="match status" value="1"/>
</dbReference>
<evidence type="ECO:0000256" key="12">
    <source>
        <dbReference type="ARBA" id="ARBA00023310"/>
    </source>
</evidence>
<dbReference type="HAMAP" id="MF_00530">
    <property type="entry name" value="ATP_synth_epsil_bac"/>
    <property type="match status" value="1"/>
</dbReference>
<keyword evidence="8 15" id="KW-0375">Hydrogen ion transport</keyword>
<accession>A0A1H1XM05</accession>
<dbReference type="NCBIfam" id="TIGR01216">
    <property type="entry name" value="ATP_synt_epsi"/>
    <property type="match status" value="1"/>
</dbReference>
<dbReference type="STRING" id="1392877.SAMN05216221_3475"/>
<dbReference type="Gene3D" id="1.20.5.440">
    <property type="entry name" value="ATP synthase delta/epsilon subunit, C-terminal domain"/>
    <property type="match status" value="1"/>
</dbReference>
<dbReference type="SUPFAM" id="SSF46604">
    <property type="entry name" value="Epsilon subunit of F1F0-ATP synthase C-terminal domain"/>
    <property type="match status" value="1"/>
</dbReference>
<dbReference type="InterPro" id="IPR001469">
    <property type="entry name" value="ATP_synth_F1_dsu/esu"/>
</dbReference>
<evidence type="ECO:0000256" key="4">
    <source>
        <dbReference type="ARBA" id="ARBA00011648"/>
    </source>
</evidence>
<keyword evidence="11 15" id="KW-0139">CF(1)</keyword>
<dbReference type="InterPro" id="IPR020546">
    <property type="entry name" value="ATP_synth_F1_dsu/esu_N"/>
</dbReference>
<feature type="domain" description="ATP synthase epsilon subunit C-terminal" evidence="17">
    <location>
        <begin position="89"/>
        <end position="133"/>
    </location>
</feature>
<evidence type="ECO:0000259" key="18">
    <source>
        <dbReference type="Pfam" id="PF02823"/>
    </source>
</evidence>
<dbReference type="PANTHER" id="PTHR13822:SF10">
    <property type="entry name" value="ATP SYNTHASE EPSILON CHAIN, CHLOROPLASTIC"/>
    <property type="match status" value="1"/>
</dbReference>
<dbReference type="GO" id="GO:0005524">
    <property type="term" value="F:ATP binding"/>
    <property type="evidence" value="ECO:0007669"/>
    <property type="project" value="UniProtKB-UniRule"/>
</dbReference>
<evidence type="ECO:0000256" key="14">
    <source>
        <dbReference type="ARBA" id="ARBA00031795"/>
    </source>
</evidence>
<dbReference type="FunFam" id="2.60.15.10:FF:000001">
    <property type="entry name" value="ATP synthase epsilon chain"/>
    <property type="match status" value="1"/>
</dbReference>
<dbReference type="CDD" id="cd12152">
    <property type="entry name" value="F1-ATPase_delta"/>
    <property type="match status" value="1"/>
</dbReference>
<evidence type="ECO:0000256" key="16">
    <source>
        <dbReference type="RuleBase" id="RU003656"/>
    </source>
</evidence>
<name>A0A1H1XM05_9PSED</name>
<evidence type="ECO:0000256" key="7">
    <source>
        <dbReference type="ARBA" id="ARBA00022475"/>
    </source>
</evidence>
<evidence type="ECO:0000256" key="13">
    <source>
        <dbReference type="ARBA" id="ARBA00030215"/>
    </source>
</evidence>
<dbReference type="AlphaFoldDB" id="A0A1H1XM05"/>
<evidence type="ECO:0000256" key="2">
    <source>
        <dbReference type="ARBA" id="ARBA00004202"/>
    </source>
</evidence>
<evidence type="ECO:0000256" key="6">
    <source>
        <dbReference type="ARBA" id="ARBA00022448"/>
    </source>
</evidence>
<keyword evidence="20" id="KW-1185">Reference proteome</keyword>
<comment type="subcellular location">
    <subcellularLocation>
        <location evidence="2 15">Cell membrane</location>
        <topology evidence="2 15">Peripheral membrane protein</topology>
    </subcellularLocation>
</comment>
<organism evidence="19 20">
    <name type="scientific">Pseudomonas oryzae</name>
    <dbReference type="NCBI Taxonomy" id="1392877"/>
    <lineage>
        <taxon>Bacteria</taxon>
        <taxon>Pseudomonadati</taxon>
        <taxon>Pseudomonadota</taxon>
        <taxon>Gammaproteobacteria</taxon>
        <taxon>Pseudomonadales</taxon>
        <taxon>Pseudomonadaceae</taxon>
        <taxon>Pseudomonas</taxon>
    </lineage>
</organism>
<dbReference type="EMBL" id="LT629751">
    <property type="protein sequence ID" value="SDT10213.1"/>
    <property type="molecule type" value="Genomic_DNA"/>
</dbReference>
<dbReference type="Gene3D" id="2.60.15.10">
    <property type="entry name" value="F0F1 ATP synthase delta/epsilon subunit, N-terminal"/>
    <property type="match status" value="1"/>
</dbReference>
<dbReference type="Proteomes" id="UP000243359">
    <property type="component" value="Chromosome I"/>
</dbReference>
<dbReference type="SUPFAM" id="SSF51344">
    <property type="entry name" value="Epsilon subunit of F1F0-ATP synthase N-terminal domain"/>
    <property type="match status" value="1"/>
</dbReference>
<evidence type="ECO:0000256" key="1">
    <source>
        <dbReference type="ARBA" id="ARBA00003543"/>
    </source>
</evidence>
<dbReference type="InterPro" id="IPR036794">
    <property type="entry name" value="ATP_F1_dsu/esu_C_sf"/>
</dbReference>
<dbReference type="PANTHER" id="PTHR13822">
    <property type="entry name" value="ATP SYNTHASE DELTA/EPSILON CHAIN"/>
    <property type="match status" value="1"/>
</dbReference>
<dbReference type="RefSeq" id="WP_090350830.1">
    <property type="nucleotide sequence ID" value="NZ_LT629751.1"/>
</dbReference>
<keyword evidence="9 15" id="KW-0406">Ion transport</keyword>
<evidence type="ECO:0000259" key="17">
    <source>
        <dbReference type="Pfam" id="PF00401"/>
    </source>
</evidence>
<evidence type="ECO:0000256" key="5">
    <source>
        <dbReference type="ARBA" id="ARBA00014480"/>
    </source>
</evidence>
<dbReference type="Pfam" id="PF02823">
    <property type="entry name" value="ATP-synt_DE_N"/>
    <property type="match status" value="1"/>
</dbReference>
<evidence type="ECO:0000313" key="20">
    <source>
        <dbReference type="Proteomes" id="UP000243359"/>
    </source>
</evidence>
<protein>
    <recommendedName>
        <fullName evidence="5 15">ATP synthase epsilon chain</fullName>
    </recommendedName>
    <alternativeName>
        <fullName evidence="14 15">ATP synthase F1 sector epsilon subunit</fullName>
    </alternativeName>
    <alternativeName>
        <fullName evidence="13 15">F-ATPase epsilon subunit</fullName>
    </alternativeName>
</protein>
<keyword evidence="7 15" id="KW-1003">Cell membrane</keyword>
<reference evidence="20" key="1">
    <citation type="submission" date="2016-10" db="EMBL/GenBank/DDBJ databases">
        <authorList>
            <person name="Varghese N."/>
            <person name="Submissions S."/>
        </authorList>
    </citation>
    <scope>NUCLEOTIDE SEQUENCE [LARGE SCALE GENOMIC DNA]</scope>
    <source>
        <strain evidence="20">KCTC 32247</strain>
    </source>
</reference>
<comment type="similarity">
    <text evidence="3 15 16">Belongs to the ATPase epsilon chain family.</text>
</comment>
<proteinExistence type="inferred from homology"/>
<comment type="subunit">
    <text evidence="4 15 16">F-type ATPases have 2 components, CF(1) - the catalytic core - and CF(0) - the membrane proton channel. CF(1) has five subunits: alpha(3), beta(3), gamma(1), delta(1), epsilon(1). CF(0) has three main subunits: a, b and c.</text>
</comment>
<keyword evidence="12 15" id="KW-0066">ATP synthesis</keyword>
<evidence type="ECO:0000256" key="9">
    <source>
        <dbReference type="ARBA" id="ARBA00023065"/>
    </source>
</evidence>
<dbReference type="NCBIfam" id="NF001847">
    <property type="entry name" value="PRK00571.1-4"/>
    <property type="match status" value="1"/>
</dbReference>
<dbReference type="OrthoDB" id="9791445at2"/>
<evidence type="ECO:0000256" key="11">
    <source>
        <dbReference type="ARBA" id="ARBA00023196"/>
    </source>
</evidence>
<evidence type="ECO:0000256" key="8">
    <source>
        <dbReference type="ARBA" id="ARBA00022781"/>
    </source>
</evidence>
<evidence type="ECO:0000256" key="15">
    <source>
        <dbReference type="HAMAP-Rule" id="MF_00530"/>
    </source>
</evidence>
<dbReference type="InterPro" id="IPR020547">
    <property type="entry name" value="ATP_synth_F1_esu_C"/>
</dbReference>
<feature type="domain" description="ATP synthase F1 complex delta/epsilon subunit N-terminal" evidence="18">
    <location>
        <begin position="6"/>
        <end position="84"/>
    </location>
</feature>
<dbReference type="GO" id="GO:0045259">
    <property type="term" value="C:proton-transporting ATP synthase complex"/>
    <property type="evidence" value="ECO:0007669"/>
    <property type="project" value="UniProtKB-KW"/>
</dbReference>